<dbReference type="AlphaFoldDB" id="A0A5M9JLC1"/>
<gene>
    <name evidence="2" type="ORF">EYC84_007768</name>
</gene>
<evidence type="ECO:0000313" key="2">
    <source>
        <dbReference type="EMBL" id="KAA8568779.1"/>
    </source>
</evidence>
<accession>A0A5M9JLC1</accession>
<keyword evidence="3" id="KW-1185">Reference proteome</keyword>
<comment type="caution">
    <text evidence="2">The sequence shown here is derived from an EMBL/GenBank/DDBJ whole genome shotgun (WGS) entry which is preliminary data.</text>
</comment>
<organism evidence="2 3">
    <name type="scientific">Monilinia fructicola</name>
    <name type="common">Brown rot fungus</name>
    <name type="synonym">Ciboria fructicola</name>
    <dbReference type="NCBI Taxonomy" id="38448"/>
    <lineage>
        <taxon>Eukaryota</taxon>
        <taxon>Fungi</taxon>
        <taxon>Dikarya</taxon>
        <taxon>Ascomycota</taxon>
        <taxon>Pezizomycotina</taxon>
        <taxon>Leotiomycetes</taxon>
        <taxon>Helotiales</taxon>
        <taxon>Sclerotiniaceae</taxon>
        <taxon>Monilinia</taxon>
    </lineage>
</organism>
<protein>
    <submittedName>
        <fullName evidence="2">Uncharacterized protein</fullName>
    </submittedName>
</protein>
<feature type="compositionally biased region" description="Acidic residues" evidence="1">
    <location>
        <begin position="78"/>
        <end position="88"/>
    </location>
</feature>
<sequence>MSTKFISFVPLSNSDRRPSILEAMISNNMRARQNNLDRRSKLAWFGFVNWVGFELRLGIVRVVQGNLSESIKESSVVEAEEDDDDDDDFIKKNQMNPYQMRSKPMQ</sequence>
<feature type="compositionally biased region" description="Polar residues" evidence="1">
    <location>
        <begin position="93"/>
        <end position="106"/>
    </location>
</feature>
<reference evidence="2 3" key="1">
    <citation type="submission" date="2019-06" db="EMBL/GenBank/DDBJ databases">
        <title>Genome Sequence of the Brown Rot Fungal Pathogen Monilinia fructicola.</title>
        <authorList>
            <person name="De Miccolis Angelini R.M."/>
            <person name="Landi L."/>
            <person name="Abate D."/>
            <person name="Pollastro S."/>
            <person name="Romanazzi G."/>
            <person name="Faretra F."/>
        </authorList>
    </citation>
    <scope>NUCLEOTIDE SEQUENCE [LARGE SCALE GENOMIC DNA]</scope>
    <source>
        <strain evidence="2 3">Mfrc123</strain>
    </source>
</reference>
<proteinExistence type="predicted"/>
<dbReference type="Proteomes" id="UP000322873">
    <property type="component" value="Unassembled WGS sequence"/>
</dbReference>
<evidence type="ECO:0000256" key="1">
    <source>
        <dbReference type="SAM" id="MobiDB-lite"/>
    </source>
</evidence>
<name>A0A5M9JLC1_MONFR</name>
<evidence type="ECO:0000313" key="3">
    <source>
        <dbReference type="Proteomes" id="UP000322873"/>
    </source>
</evidence>
<dbReference type="EMBL" id="VICG01000009">
    <property type="protein sequence ID" value="KAA8568779.1"/>
    <property type="molecule type" value="Genomic_DNA"/>
</dbReference>
<feature type="region of interest" description="Disordered" evidence="1">
    <location>
        <begin position="71"/>
        <end position="106"/>
    </location>
</feature>